<dbReference type="AlphaFoldDB" id="A0A381QPC2"/>
<name>A0A381QPC2_9ZZZZ</name>
<dbReference type="PROSITE" id="PS51343">
    <property type="entry name" value="PII_GLNB_DOM"/>
    <property type="match status" value="1"/>
</dbReference>
<gene>
    <name evidence="1" type="ORF">METZ01_LOCUS33193</name>
</gene>
<dbReference type="PANTHER" id="PTHR30115:SF11">
    <property type="entry name" value="NITROGEN REGULATORY PROTEIN P-II HOMOLOG"/>
    <property type="match status" value="1"/>
</dbReference>
<dbReference type="GO" id="GO:0030234">
    <property type="term" value="F:enzyme regulator activity"/>
    <property type="evidence" value="ECO:0007669"/>
    <property type="project" value="InterPro"/>
</dbReference>
<protein>
    <recommendedName>
        <fullName evidence="2">Nitrogen regulatory protein P-II</fullName>
    </recommendedName>
</protein>
<dbReference type="EMBL" id="UINC01001423">
    <property type="protein sequence ID" value="SUZ80339.1"/>
    <property type="molecule type" value="Genomic_DNA"/>
</dbReference>
<reference evidence="1" key="1">
    <citation type="submission" date="2018-05" db="EMBL/GenBank/DDBJ databases">
        <authorList>
            <person name="Lanie J.A."/>
            <person name="Ng W.-L."/>
            <person name="Kazmierczak K.M."/>
            <person name="Andrzejewski T.M."/>
            <person name="Davidsen T.M."/>
            <person name="Wayne K.J."/>
            <person name="Tettelin H."/>
            <person name="Glass J.I."/>
            <person name="Rusch D."/>
            <person name="Podicherti R."/>
            <person name="Tsui H.-C.T."/>
            <person name="Winkler M.E."/>
        </authorList>
    </citation>
    <scope>NUCLEOTIDE SEQUENCE</scope>
</reference>
<sequence>MLPKVELELVVHDDATQKAADTIIEHARTGNISDGKIVVFPVSNAIKVRTGEAAL</sequence>
<dbReference type="GO" id="GO:0006808">
    <property type="term" value="P:regulation of nitrogen utilization"/>
    <property type="evidence" value="ECO:0007669"/>
    <property type="project" value="InterPro"/>
</dbReference>
<dbReference type="Pfam" id="PF00543">
    <property type="entry name" value="P-II"/>
    <property type="match status" value="1"/>
</dbReference>
<dbReference type="Gene3D" id="3.30.70.120">
    <property type="match status" value="1"/>
</dbReference>
<organism evidence="1">
    <name type="scientific">marine metagenome</name>
    <dbReference type="NCBI Taxonomy" id="408172"/>
    <lineage>
        <taxon>unclassified sequences</taxon>
        <taxon>metagenomes</taxon>
        <taxon>ecological metagenomes</taxon>
    </lineage>
</organism>
<dbReference type="GO" id="GO:0005524">
    <property type="term" value="F:ATP binding"/>
    <property type="evidence" value="ECO:0007669"/>
    <property type="project" value="TreeGrafter"/>
</dbReference>
<dbReference type="InterPro" id="IPR011322">
    <property type="entry name" value="N-reg_PII-like_a/b"/>
</dbReference>
<evidence type="ECO:0008006" key="2">
    <source>
        <dbReference type="Google" id="ProtNLM"/>
    </source>
</evidence>
<proteinExistence type="predicted"/>
<accession>A0A381QPC2</accession>
<dbReference type="InterPro" id="IPR002187">
    <property type="entry name" value="N-reg_PII"/>
</dbReference>
<dbReference type="PANTHER" id="PTHR30115">
    <property type="entry name" value="NITROGEN REGULATORY PROTEIN P-II"/>
    <property type="match status" value="1"/>
</dbReference>
<dbReference type="GO" id="GO:0005829">
    <property type="term" value="C:cytosol"/>
    <property type="evidence" value="ECO:0007669"/>
    <property type="project" value="TreeGrafter"/>
</dbReference>
<dbReference type="InterPro" id="IPR015867">
    <property type="entry name" value="N-reg_PII/ATP_PRibTrfase_C"/>
</dbReference>
<evidence type="ECO:0000313" key="1">
    <source>
        <dbReference type="EMBL" id="SUZ80339.1"/>
    </source>
</evidence>
<dbReference type="SMART" id="SM00938">
    <property type="entry name" value="P-II"/>
    <property type="match status" value="1"/>
</dbReference>
<dbReference type="SUPFAM" id="SSF54913">
    <property type="entry name" value="GlnB-like"/>
    <property type="match status" value="1"/>
</dbReference>